<dbReference type="RefSeq" id="WP_218253603.1">
    <property type="nucleotide sequence ID" value="NZ_JABXWD010000406.1"/>
</dbReference>
<dbReference type="EMBL" id="JABXWD010000406">
    <property type="protein sequence ID" value="MBV6342997.1"/>
    <property type="molecule type" value="Genomic_DNA"/>
</dbReference>
<evidence type="ECO:0000313" key="2">
    <source>
        <dbReference type="Proteomes" id="UP001196980"/>
    </source>
</evidence>
<accession>A0ABS6S2Y3</accession>
<evidence type="ECO:0000313" key="1">
    <source>
        <dbReference type="EMBL" id="MBV6342997.1"/>
    </source>
</evidence>
<organism evidence="1 2">
    <name type="scientific">Candidatus Magnetobacterium casense</name>
    <dbReference type="NCBI Taxonomy" id="1455061"/>
    <lineage>
        <taxon>Bacteria</taxon>
        <taxon>Pseudomonadati</taxon>
        <taxon>Nitrospirota</taxon>
        <taxon>Thermodesulfovibrionia</taxon>
        <taxon>Thermodesulfovibrionales</taxon>
        <taxon>Candidatus Magnetobacteriaceae</taxon>
        <taxon>Candidatus Magnetobacterium</taxon>
    </lineage>
</organism>
<gene>
    <name evidence="1" type="ORF">HWQ67_15555</name>
</gene>
<name>A0ABS6S2Y3_9BACT</name>
<proteinExistence type="predicted"/>
<keyword evidence="2" id="KW-1185">Reference proteome</keyword>
<protein>
    <submittedName>
        <fullName evidence="1">Uncharacterized protein</fullName>
    </submittedName>
</protein>
<dbReference type="Proteomes" id="UP001196980">
    <property type="component" value="Unassembled WGS sequence"/>
</dbReference>
<comment type="caution">
    <text evidence="1">The sequence shown here is derived from an EMBL/GenBank/DDBJ whole genome shotgun (WGS) entry which is preliminary data.</text>
</comment>
<sequence length="72" mass="8129">MPSPKLTGGDKHIIRNIVGRLHVGTSDEEVINYLYSRFVSNPSPALAKAAAKYAIKAHHDNQDLYRRVQRGW</sequence>
<reference evidence="1 2" key="1">
    <citation type="journal article" date="2020" name="J Geophys Res Biogeosci">
        <title>Magnetotaxis as an Adaptation to Enable Bacterial Shuttling of Microbial Sulfur and Sulfur Cycling Across Aquatic Oxic#Anoxic Interfaces.</title>
        <authorList>
            <person name="Li J."/>
            <person name="Liu P."/>
            <person name="Wang J."/>
            <person name="Roberts A.P."/>
            <person name="Pan Y."/>
        </authorList>
    </citation>
    <scope>NUCLEOTIDE SEQUENCE [LARGE SCALE GENOMIC DNA]</scope>
    <source>
        <strain evidence="1 2">MYR-1_YQ</strain>
    </source>
</reference>